<sequence length="314" mass="36783">MLRKYWNYIANSHVTKEMNKLEAIQARIINQVIFIKGAFFIIDAIRDWIFGLITNSYILFSMGCLLLSSFFFRKARFNPYIIFTIFLLIGLLVFYYASKDGFDNGITFYYFSLLVTVLLILNGKTGVRLIVVYYIIIFIFFCIGHVYDFYLIDSELLVREELEDSVRIITFIQAFILLVVAGYFIVLKHNQLTGLYQQVLRSEFIISELNKKLNEDMNINISDVVKSAMDNDVSFIPLFKKAFPHFYDNLASVNLHITGDEFKFCALLKLGFRTKDIAEYCHFTVRTVQTKKNRLRKSFNIPSETDLYSWIDSF</sequence>
<dbReference type="EMBL" id="CP007547">
    <property type="protein sequence ID" value="AIL47013.1"/>
    <property type="molecule type" value="Genomic_DNA"/>
</dbReference>
<dbReference type="HOGENOM" id="CLU_911195_0_0_10"/>
<proteinExistence type="predicted"/>
<dbReference type="STRING" id="1338011.BD94_3238"/>
<dbReference type="RefSeq" id="WP_021348198.1">
    <property type="nucleotide sequence ID" value="NZ_CP007547.1"/>
</dbReference>
<dbReference type="GO" id="GO:0003677">
    <property type="term" value="F:DNA binding"/>
    <property type="evidence" value="ECO:0007669"/>
    <property type="project" value="InterPro"/>
</dbReference>
<feature type="transmembrane region" description="Helical" evidence="1">
    <location>
        <begin position="21"/>
        <end position="42"/>
    </location>
</feature>
<evidence type="ECO:0000256" key="1">
    <source>
        <dbReference type="SAM" id="Phobius"/>
    </source>
</evidence>
<dbReference type="Gene3D" id="1.10.10.10">
    <property type="entry name" value="Winged helix-like DNA-binding domain superfamily/Winged helix DNA-binding domain"/>
    <property type="match status" value="1"/>
</dbReference>
<dbReference type="eggNOG" id="ENOG503393C">
    <property type="taxonomic scope" value="Bacteria"/>
</dbReference>
<feature type="transmembrane region" description="Helical" evidence="1">
    <location>
        <begin position="79"/>
        <end position="98"/>
    </location>
</feature>
<organism evidence="2 3">
    <name type="scientific">Elizabethkingia anophelis NUHP1</name>
    <dbReference type="NCBI Taxonomy" id="1338011"/>
    <lineage>
        <taxon>Bacteria</taxon>
        <taxon>Pseudomonadati</taxon>
        <taxon>Bacteroidota</taxon>
        <taxon>Flavobacteriia</taxon>
        <taxon>Flavobacteriales</taxon>
        <taxon>Weeksellaceae</taxon>
        <taxon>Elizabethkingia</taxon>
    </lineage>
</organism>
<evidence type="ECO:0008006" key="4">
    <source>
        <dbReference type="Google" id="ProtNLM"/>
    </source>
</evidence>
<dbReference type="InterPro" id="IPR036388">
    <property type="entry name" value="WH-like_DNA-bd_sf"/>
</dbReference>
<feature type="transmembrane region" description="Helical" evidence="1">
    <location>
        <begin position="167"/>
        <end position="187"/>
    </location>
</feature>
<evidence type="ECO:0000313" key="3">
    <source>
        <dbReference type="Proteomes" id="UP000028933"/>
    </source>
</evidence>
<feature type="transmembrane region" description="Helical" evidence="1">
    <location>
        <begin position="48"/>
        <end position="72"/>
    </location>
</feature>
<feature type="transmembrane region" description="Helical" evidence="1">
    <location>
        <begin position="129"/>
        <end position="147"/>
    </location>
</feature>
<dbReference type="InterPro" id="IPR016032">
    <property type="entry name" value="Sig_transdc_resp-reg_C-effctor"/>
</dbReference>
<dbReference type="SUPFAM" id="SSF46894">
    <property type="entry name" value="C-terminal effector domain of the bipartite response regulators"/>
    <property type="match status" value="1"/>
</dbReference>
<keyword evidence="1" id="KW-0812">Transmembrane</keyword>
<dbReference type="AlphaFoldDB" id="A0A077EKG7"/>
<protein>
    <recommendedName>
        <fullName evidence="4">Diguanylate cyclase</fullName>
    </recommendedName>
</protein>
<accession>A0A077EKG7</accession>
<keyword evidence="1" id="KW-0472">Membrane</keyword>
<evidence type="ECO:0000313" key="2">
    <source>
        <dbReference type="EMBL" id="AIL47013.1"/>
    </source>
</evidence>
<dbReference type="Proteomes" id="UP000028933">
    <property type="component" value="Chromosome"/>
</dbReference>
<dbReference type="GO" id="GO:0006355">
    <property type="term" value="P:regulation of DNA-templated transcription"/>
    <property type="evidence" value="ECO:0007669"/>
    <property type="project" value="InterPro"/>
</dbReference>
<gene>
    <name evidence="2" type="ORF">BD94_3238</name>
</gene>
<keyword evidence="1" id="KW-1133">Transmembrane helix</keyword>
<reference evidence="2" key="1">
    <citation type="journal article" date="2013" name="Lancet">
        <title>First case of E anophelis outbreak in an intensive-care unit.</title>
        <authorList>
            <person name="Teo J."/>
            <person name="Tan S.Y."/>
            <person name="Tay M."/>
            <person name="Ding Y."/>
            <person name="Kjelleberg S."/>
            <person name="Givskov M."/>
            <person name="Lin R.T."/>
            <person name="Yang L."/>
        </authorList>
    </citation>
    <scope>NUCLEOTIDE SEQUENCE [LARGE SCALE GENOMIC DNA]</scope>
    <source>
        <strain evidence="2">NUHP1</strain>
    </source>
</reference>
<dbReference type="KEGG" id="eao:BD94_3238"/>
<feature type="transmembrane region" description="Helical" evidence="1">
    <location>
        <begin position="104"/>
        <end position="122"/>
    </location>
</feature>
<name>A0A077EKG7_9FLAO</name>
<reference evidence="2" key="2">
    <citation type="journal article" date="2015" name="Genome Biol. Evol.">
        <title>Complete Genome Sequence and Transcriptomic Analysis of the Novel Pathogen Elizabethkingia anophelis in Response to Oxidative Stress.</title>
        <authorList>
            <person name="Li Y."/>
            <person name="Liu Y."/>
            <person name="Chew S.C."/>
            <person name="Tay M."/>
            <person name="Salido M.M."/>
            <person name="Teo J."/>
            <person name="Lauro F.M."/>
            <person name="Givskov M."/>
            <person name="Yang L."/>
        </authorList>
    </citation>
    <scope>NUCLEOTIDE SEQUENCE</scope>
    <source>
        <strain evidence="2">NUHP1</strain>
    </source>
</reference>